<dbReference type="Proteomes" id="UP000321491">
    <property type="component" value="Unassembled WGS sequence"/>
</dbReference>
<dbReference type="EMBL" id="BJXW01000025">
    <property type="protein sequence ID" value="GEN31936.1"/>
    <property type="molecule type" value="Genomic_DNA"/>
</dbReference>
<name>A0A511UZ66_9BACI</name>
<sequence length="55" mass="6333">MGLSTLHNKNRLADTIAHERRIPCSVSPFDDELLQMVKIDLELKEIDENESVRIV</sequence>
<evidence type="ECO:0000313" key="1">
    <source>
        <dbReference type="EMBL" id="GEN31936.1"/>
    </source>
</evidence>
<evidence type="ECO:0000313" key="2">
    <source>
        <dbReference type="Proteomes" id="UP000321491"/>
    </source>
</evidence>
<protein>
    <submittedName>
        <fullName evidence="1">Uncharacterized protein</fullName>
    </submittedName>
</protein>
<organism evidence="1 2">
    <name type="scientific">Cerasibacillus quisquiliarum</name>
    <dbReference type="NCBI Taxonomy" id="227865"/>
    <lineage>
        <taxon>Bacteria</taxon>
        <taxon>Bacillati</taxon>
        <taxon>Bacillota</taxon>
        <taxon>Bacilli</taxon>
        <taxon>Bacillales</taxon>
        <taxon>Bacillaceae</taxon>
        <taxon>Cerasibacillus</taxon>
    </lineage>
</organism>
<proteinExistence type="predicted"/>
<dbReference type="AlphaFoldDB" id="A0A511UZ66"/>
<reference evidence="1 2" key="1">
    <citation type="submission" date="2019-07" db="EMBL/GenBank/DDBJ databases">
        <title>Whole genome shotgun sequence of Cerasibacillus quisquiliarum NBRC 102429.</title>
        <authorList>
            <person name="Hosoyama A."/>
            <person name="Uohara A."/>
            <person name="Ohji S."/>
            <person name="Ichikawa N."/>
        </authorList>
    </citation>
    <scope>NUCLEOTIDE SEQUENCE [LARGE SCALE GENOMIC DNA]</scope>
    <source>
        <strain evidence="1 2">NBRC 102429</strain>
    </source>
</reference>
<keyword evidence="2" id="KW-1185">Reference proteome</keyword>
<comment type="caution">
    <text evidence="1">The sequence shown here is derived from an EMBL/GenBank/DDBJ whole genome shotgun (WGS) entry which is preliminary data.</text>
</comment>
<gene>
    <name evidence="1" type="ORF">CQU01_21740</name>
</gene>
<accession>A0A511UZ66</accession>